<sequence length="72" mass="7794">MRVRLRVGGGLEAMAATGRIQVDYRGLRVGEYPAACYAQARQLFVTDPDLAPLLLYAAGLSGRNPETLTEGR</sequence>
<evidence type="ECO:0000313" key="1">
    <source>
        <dbReference type="EMBL" id="GAA4341223.1"/>
    </source>
</evidence>
<dbReference type="RefSeq" id="WP_345666413.1">
    <property type="nucleotide sequence ID" value="NZ_BAABET010000025.1"/>
</dbReference>
<reference evidence="2" key="1">
    <citation type="journal article" date="2019" name="Int. J. Syst. Evol. Microbiol.">
        <title>The Global Catalogue of Microorganisms (GCM) 10K type strain sequencing project: providing services to taxonomists for standard genome sequencing and annotation.</title>
        <authorList>
            <consortium name="The Broad Institute Genomics Platform"/>
            <consortium name="The Broad Institute Genome Sequencing Center for Infectious Disease"/>
            <person name="Wu L."/>
            <person name="Ma J."/>
        </authorList>
    </citation>
    <scope>NUCLEOTIDE SEQUENCE [LARGE SCALE GENOMIC DNA]</scope>
    <source>
        <strain evidence="2">JCM 31290</strain>
    </source>
</reference>
<gene>
    <name evidence="1" type="ORF">GCM10023086_77370</name>
</gene>
<comment type="caution">
    <text evidence="1">The sequence shown here is derived from an EMBL/GenBank/DDBJ whole genome shotgun (WGS) entry which is preliminary data.</text>
</comment>
<keyword evidence="2" id="KW-1185">Reference proteome</keyword>
<dbReference type="EMBL" id="BAABET010000025">
    <property type="protein sequence ID" value="GAA4341223.1"/>
    <property type="molecule type" value="Genomic_DNA"/>
</dbReference>
<dbReference type="Proteomes" id="UP001501115">
    <property type="component" value="Unassembled WGS sequence"/>
</dbReference>
<evidence type="ECO:0000313" key="2">
    <source>
        <dbReference type="Proteomes" id="UP001501115"/>
    </source>
</evidence>
<organism evidence="1 2">
    <name type="scientific">Streptomyces venetus</name>
    <dbReference type="NCBI Taxonomy" id="1701086"/>
    <lineage>
        <taxon>Bacteria</taxon>
        <taxon>Bacillati</taxon>
        <taxon>Actinomycetota</taxon>
        <taxon>Actinomycetes</taxon>
        <taxon>Kitasatosporales</taxon>
        <taxon>Streptomycetaceae</taxon>
        <taxon>Streptomyces</taxon>
    </lineage>
</organism>
<name>A0ABP8HM81_9ACTN</name>
<accession>A0ABP8HM81</accession>
<protein>
    <submittedName>
        <fullName evidence="1">Uncharacterized protein</fullName>
    </submittedName>
</protein>
<proteinExistence type="predicted"/>